<dbReference type="InterPro" id="IPR001930">
    <property type="entry name" value="Peptidase_M1"/>
</dbReference>
<dbReference type="PRINTS" id="PR00756">
    <property type="entry name" value="ALADIPTASE"/>
</dbReference>
<feature type="domain" description="Aminopeptidase N-like N-terminal" evidence="13">
    <location>
        <begin position="139"/>
        <end position="316"/>
    </location>
</feature>
<dbReference type="InterPro" id="IPR024601">
    <property type="entry name" value="Peptidase_M1_pepN_C"/>
</dbReference>
<keyword evidence="3" id="KW-0031">Aminopeptidase</keyword>
<dbReference type="Gene3D" id="2.60.40.1730">
    <property type="entry name" value="tricorn interacting facor f3 domain"/>
    <property type="match status" value="1"/>
</dbReference>
<keyword evidence="6" id="KW-0378">Hydrolase</keyword>
<evidence type="ECO:0000256" key="3">
    <source>
        <dbReference type="ARBA" id="ARBA00022438"/>
    </source>
</evidence>
<dbReference type="Gene3D" id="1.25.50.10">
    <property type="entry name" value="Peptidase M1, alanyl aminopeptidase, C-terminal domain"/>
    <property type="match status" value="1"/>
</dbReference>
<dbReference type="InterPro" id="IPR045357">
    <property type="entry name" value="Aminopeptidase_N-like_N"/>
</dbReference>
<sequence length="1002" mass="110428">MRIANAALALLLSSRGNSFFARRGTAAAVSAFGFSSPPPSNHHLSSHQQHQRQRSPWTLSPASSCNKSKNIIGERKAALFMTSTLNSLRGGSAAASFSSTTCSSSTALNSAVAEEQSTSEPVVNYRKDYEALPFFVNKINMDFKITDGKTTVTTELFIDANPDSASLKHKDLNLDGEEDAVKLLSLQINGVDAIKDEDYEIKPGKLVLKSSALSSTSTTKVTTTVEVIPEENTQLSGLYKSGPMYCTQCEATGFRRITYYPDRPDNMAVFERVRIEADKENYPVLLGNGNLMESGDLEDGRHYSVWSDPFPKPSYLFCIVAGNLGSIRDTYQTTSGRNVQLEIFSEKENVGKLDYAMESLKRSMKWDEDKFGLEYDLGIYNIVAVNDFNMGAMENKGLNVFNTAYVLADPATATDSDYERVEGVIGHEYFHNWTGNRVTCRDWFQLTLKEGLTVFRDQEFSGDMGSNAVKRIEDVRGLRGRQFNEDAGPMSHPIRPDSYINMDNFYTATVYSKGAEVIRMYNTLLTPAGFRKGMDLYFERHDGSGVTCDDFRSAMADANGVDLDQFGLWYSTSGTPTVTYSSSYDAESGTFSLTLSQKSNSDDPLHIPVSVGLIDKESGEEVVPTKVLELKEATQTFEFTDIKGDVVPSILRGFSAPVKVVPESGVVDESSLAFLAAKDTDGFNKWESGQRLFTSLIFQTMDDKQSEQTLSFVNEAFIQTLTSENMSDYSIQAYALTPPTESTLAEELDVVDPVALRQARGSVKKAIARKFQTEIRAKYDELTAAMEAERGEFKVDATSVGRRRLRNVLLDYLCSIKETAEEQKAAAELATAQYNAATGMTDKIAALAALSSMDGEGADARDAAIQKFYDDANGDALVLDKWFAVQATADLPDVLDRVKALTKHPDFTLSNPNRCRSLVSVFATNAAPFHAENGDGYSFVGGIVAELDKINPQIASRVAGSLIQWKRYDEKRGQLMKGELEKLVSMKPISDNLFEVVSRGLK</sequence>
<evidence type="ECO:0000259" key="10">
    <source>
        <dbReference type="Pfam" id="PF01433"/>
    </source>
</evidence>
<keyword evidence="5" id="KW-0479">Metal-binding</keyword>
<dbReference type="GO" id="GO:0006508">
    <property type="term" value="P:proteolysis"/>
    <property type="evidence" value="ECO:0007669"/>
    <property type="project" value="UniProtKB-KW"/>
</dbReference>
<keyword evidence="7" id="KW-0862">Zinc</keyword>
<protein>
    <recommendedName>
        <fullName evidence="15">Peptidase M1 leukotriene A4 hydrolase/aminopeptidase C-terminal domain-containing protein</fullName>
    </recommendedName>
</protein>
<dbReference type="InterPro" id="IPR014782">
    <property type="entry name" value="Peptidase_M1_dom"/>
</dbReference>
<dbReference type="SUPFAM" id="SSF55486">
    <property type="entry name" value="Metalloproteases ('zincins'), catalytic domain"/>
    <property type="match status" value="1"/>
</dbReference>
<evidence type="ECO:0000313" key="14">
    <source>
        <dbReference type="EMBL" id="CAE4581480.1"/>
    </source>
</evidence>
<comment type="similarity">
    <text evidence="2">Belongs to the peptidase M1 family.</text>
</comment>
<dbReference type="GO" id="GO:0004177">
    <property type="term" value="F:aminopeptidase activity"/>
    <property type="evidence" value="ECO:0007669"/>
    <property type="project" value="UniProtKB-KW"/>
</dbReference>
<gene>
    <name evidence="14" type="ORF">DBRI00130_LOCUS1778</name>
</gene>
<keyword evidence="8" id="KW-0482">Metalloprotease</keyword>
<keyword evidence="4" id="KW-0645">Protease</keyword>
<evidence type="ECO:0000256" key="9">
    <source>
        <dbReference type="SAM" id="MobiDB-lite"/>
    </source>
</evidence>
<feature type="domain" description="Peptidase M1 alanyl aminopeptidase C-terminal" evidence="12">
    <location>
        <begin position="670"/>
        <end position="1001"/>
    </location>
</feature>
<accession>A0A7S4UZK6</accession>
<dbReference type="AlphaFoldDB" id="A0A7S4UZK6"/>
<feature type="region of interest" description="Disordered" evidence="9">
    <location>
        <begin position="38"/>
        <end position="63"/>
    </location>
</feature>
<dbReference type="InterPro" id="IPR012779">
    <property type="entry name" value="Peptidase_M1_pepN"/>
</dbReference>
<evidence type="ECO:0000256" key="4">
    <source>
        <dbReference type="ARBA" id="ARBA00022670"/>
    </source>
</evidence>
<dbReference type="Pfam" id="PF17432">
    <property type="entry name" value="DUF3458_C"/>
    <property type="match status" value="1"/>
</dbReference>
<dbReference type="EMBL" id="HBNS01002219">
    <property type="protein sequence ID" value="CAE4581480.1"/>
    <property type="molecule type" value="Transcribed_RNA"/>
</dbReference>
<evidence type="ECO:0000256" key="5">
    <source>
        <dbReference type="ARBA" id="ARBA00022723"/>
    </source>
</evidence>
<dbReference type="Pfam" id="PF17900">
    <property type="entry name" value="Peptidase_M1_N"/>
    <property type="match status" value="1"/>
</dbReference>
<dbReference type="GO" id="GO:0008270">
    <property type="term" value="F:zinc ion binding"/>
    <property type="evidence" value="ECO:0007669"/>
    <property type="project" value="InterPro"/>
</dbReference>
<dbReference type="NCBIfam" id="TIGR02414">
    <property type="entry name" value="pepN_proteo"/>
    <property type="match status" value="1"/>
</dbReference>
<dbReference type="Gene3D" id="3.30.2010.30">
    <property type="match status" value="1"/>
</dbReference>
<feature type="domain" description="Peptidase M1 membrane alanine aminopeptidase" evidence="10">
    <location>
        <begin position="355"/>
        <end position="566"/>
    </location>
</feature>
<dbReference type="GO" id="GO:0008237">
    <property type="term" value="F:metallopeptidase activity"/>
    <property type="evidence" value="ECO:0007669"/>
    <property type="project" value="UniProtKB-KW"/>
</dbReference>
<evidence type="ECO:0000256" key="8">
    <source>
        <dbReference type="ARBA" id="ARBA00023049"/>
    </source>
</evidence>
<proteinExistence type="inferred from homology"/>
<comment type="cofactor">
    <cofactor evidence="1">
        <name>Zn(2+)</name>
        <dbReference type="ChEBI" id="CHEBI:29105"/>
    </cofactor>
</comment>
<evidence type="ECO:0000259" key="13">
    <source>
        <dbReference type="Pfam" id="PF17900"/>
    </source>
</evidence>
<dbReference type="InterPro" id="IPR027268">
    <property type="entry name" value="Peptidase_M4/M1_CTD_sf"/>
</dbReference>
<evidence type="ECO:0008006" key="15">
    <source>
        <dbReference type="Google" id="ProtNLM"/>
    </source>
</evidence>
<name>A0A7S4UZK6_9STRA</name>
<dbReference type="FunFam" id="1.10.390.10:FF:000002">
    <property type="entry name" value="Aminopeptidase N"/>
    <property type="match status" value="1"/>
</dbReference>
<evidence type="ECO:0000256" key="6">
    <source>
        <dbReference type="ARBA" id="ARBA00022801"/>
    </source>
</evidence>
<evidence type="ECO:0000259" key="11">
    <source>
        <dbReference type="Pfam" id="PF11940"/>
    </source>
</evidence>
<reference evidence="14" key="1">
    <citation type="submission" date="2021-01" db="EMBL/GenBank/DDBJ databases">
        <authorList>
            <person name="Corre E."/>
            <person name="Pelletier E."/>
            <person name="Niang G."/>
            <person name="Scheremetjew M."/>
            <person name="Finn R."/>
            <person name="Kale V."/>
            <person name="Holt S."/>
            <person name="Cochrane G."/>
            <person name="Meng A."/>
            <person name="Brown T."/>
            <person name="Cohen L."/>
        </authorList>
    </citation>
    <scope>NUCLEOTIDE SEQUENCE</scope>
    <source>
        <strain evidence="14">GSO104</strain>
    </source>
</reference>
<feature type="domain" description="Peptidase M1 alanyl aminopeptidase Ig-like fold" evidence="11">
    <location>
        <begin position="574"/>
        <end position="660"/>
    </location>
</feature>
<dbReference type="FunFam" id="2.60.40.1840:FF:000001">
    <property type="entry name" value="Aminopeptidase N"/>
    <property type="match status" value="1"/>
</dbReference>
<dbReference type="FunFam" id="3.30.2010.30:FF:000002">
    <property type="entry name" value="Putative aminopeptidase N"/>
    <property type="match status" value="1"/>
</dbReference>
<dbReference type="PANTHER" id="PTHR46322:SF1">
    <property type="entry name" value="PUROMYCIN-SENSITIVE AMINOPEPTIDASE"/>
    <property type="match status" value="1"/>
</dbReference>
<dbReference type="Pfam" id="PF01433">
    <property type="entry name" value="Peptidase_M1"/>
    <property type="match status" value="1"/>
</dbReference>
<dbReference type="Gene3D" id="2.60.40.1840">
    <property type="match status" value="1"/>
</dbReference>
<dbReference type="Gene3D" id="1.10.390.10">
    <property type="entry name" value="Neutral Protease Domain 2"/>
    <property type="match status" value="1"/>
</dbReference>
<evidence type="ECO:0000256" key="2">
    <source>
        <dbReference type="ARBA" id="ARBA00010136"/>
    </source>
</evidence>
<dbReference type="InterPro" id="IPR035414">
    <property type="entry name" value="Peptidase_M1_pepN_Ig-like"/>
</dbReference>
<organism evidence="14">
    <name type="scientific">Ditylum brightwellii</name>
    <dbReference type="NCBI Taxonomy" id="49249"/>
    <lineage>
        <taxon>Eukaryota</taxon>
        <taxon>Sar</taxon>
        <taxon>Stramenopiles</taxon>
        <taxon>Ochrophyta</taxon>
        <taxon>Bacillariophyta</taxon>
        <taxon>Mediophyceae</taxon>
        <taxon>Lithodesmiophycidae</taxon>
        <taxon>Lithodesmiales</taxon>
        <taxon>Lithodesmiaceae</taxon>
        <taxon>Ditylum</taxon>
    </lineage>
</organism>
<dbReference type="InterPro" id="IPR038438">
    <property type="entry name" value="PepN_Ig-like_sf"/>
</dbReference>
<evidence type="ECO:0000256" key="7">
    <source>
        <dbReference type="ARBA" id="ARBA00022833"/>
    </source>
</evidence>
<evidence type="ECO:0000256" key="1">
    <source>
        <dbReference type="ARBA" id="ARBA00001947"/>
    </source>
</evidence>
<evidence type="ECO:0000259" key="12">
    <source>
        <dbReference type="Pfam" id="PF17432"/>
    </source>
</evidence>
<dbReference type="Pfam" id="PF11940">
    <property type="entry name" value="DUF3458"/>
    <property type="match status" value="1"/>
</dbReference>
<dbReference type="PANTHER" id="PTHR46322">
    <property type="entry name" value="PUROMYCIN-SENSITIVE AMINOPEPTIDASE"/>
    <property type="match status" value="1"/>
</dbReference>
<dbReference type="InterPro" id="IPR037144">
    <property type="entry name" value="Peptidase_M1_pepN_C_sf"/>
</dbReference>
<dbReference type="SUPFAM" id="SSF63737">
    <property type="entry name" value="Leukotriene A4 hydrolase N-terminal domain"/>
    <property type="match status" value="1"/>
</dbReference>
<dbReference type="InterPro" id="IPR042097">
    <property type="entry name" value="Aminopeptidase_N-like_N_sf"/>
</dbReference>
<dbReference type="CDD" id="cd09600">
    <property type="entry name" value="M1_APN"/>
    <property type="match status" value="1"/>
</dbReference>